<name>A0AC61DA12_9FIRM</name>
<dbReference type="Proteomes" id="UP000224460">
    <property type="component" value="Unassembled WGS sequence"/>
</dbReference>
<reference evidence="1" key="1">
    <citation type="submission" date="2017-10" db="EMBL/GenBank/DDBJ databases">
        <title>Genome sequence of cellulolytic Lachnospiraceae bacterium XHS1971 isolated from hotspring sediment.</title>
        <authorList>
            <person name="Vasudevan G."/>
            <person name="Joshi A.J."/>
            <person name="Hivarkar S."/>
            <person name="Lanjekar V.B."/>
            <person name="Dhakephalkar P.K."/>
            <person name="Dagar S."/>
        </authorList>
    </citation>
    <scope>NUCLEOTIDE SEQUENCE</scope>
    <source>
        <strain evidence="1">XHS1971</strain>
    </source>
</reference>
<evidence type="ECO:0000313" key="2">
    <source>
        <dbReference type="Proteomes" id="UP000224460"/>
    </source>
</evidence>
<protein>
    <submittedName>
        <fullName evidence="1">Uncharacterized protein</fullName>
    </submittedName>
</protein>
<accession>A0AC61DA12</accession>
<organism evidence="1 2">
    <name type="scientific">Sporanaerobium hydrogeniformans</name>
    <dbReference type="NCBI Taxonomy" id="3072179"/>
    <lineage>
        <taxon>Bacteria</taxon>
        <taxon>Bacillati</taxon>
        <taxon>Bacillota</taxon>
        <taxon>Clostridia</taxon>
        <taxon>Lachnospirales</taxon>
        <taxon>Lachnospiraceae</taxon>
        <taxon>Sporanaerobium</taxon>
    </lineage>
</organism>
<comment type="caution">
    <text evidence="1">The sequence shown here is derived from an EMBL/GenBank/DDBJ whole genome shotgun (WGS) entry which is preliminary data.</text>
</comment>
<keyword evidence="2" id="KW-1185">Reference proteome</keyword>
<sequence length="89" mass="10483">MDKYIVVYLSIINVLGLWSMFSDKKRAQKQRYRWSEKSLFLIALLGGSLGSLVGMHYFRHKTKHWYFMWGIPIILCAQVVLGFWLAINV</sequence>
<evidence type="ECO:0000313" key="1">
    <source>
        <dbReference type="EMBL" id="PHV70065.1"/>
    </source>
</evidence>
<gene>
    <name evidence="1" type="ORF">CS063_12225</name>
</gene>
<proteinExistence type="predicted"/>
<dbReference type="EMBL" id="PEDL01000014">
    <property type="protein sequence ID" value="PHV70065.1"/>
    <property type="molecule type" value="Genomic_DNA"/>
</dbReference>